<dbReference type="SMART" id="SM00304">
    <property type="entry name" value="HAMP"/>
    <property type="match status" value="1"/>
</dbReference>
<dbReference type="CDD" id="cd19411">
    <property type="entry name" value="MCP2201-like_sensor"/>
    <property type="match status" value="1"/>
</dbReference>
<dbReference type="PANTHER" id="PTHR43531:SF14">
    <property type="entry name" value="METHYL-ACCEPTING CHEMOTAXIS PROTEIN I-RELATED"/>
    <property type="match status" value="1"/>
</dbReference>
<dbReference type="PROSITE" id="PS50111">
    <property type="entry name" value="CHEMOTAXIS_TRANSDUC_2"/>
    <property type="match status" value="1"/>
</dbReference>
<dbReference type="Proteomes" id="UP000290637">
    <property type="component" value="Chromosome"/>
</dbReference>
<evidence type="ECO:0000256" key="4">
    <source>
        <dbReference type="PROSITE-ProRule" id="PRU00284"/>
    </source>
</evidence>
<evidence type="ECO:0000256" key="6">
    <source>
        <dbReference type="SAM" id="Phobius"/>
    </source>
</evidence>
<dbReference type="InterPro" id="IPR047347">
    <property type="entry name" value="YvaQ-like_sensor"/>
</dbReference>
<evidence type="ECO:0000256" key="2">
    <source>
        <dbReference type="ARBA" id="ARBA00022481"/>
    </source>
</evidence>
<dbReference type="CDD" id="cd11386">
    <property type="entry name" value="MCP_signal"/>
    <property type="match status" value="1"/>
</dbReference>
<reference evidence="9 10" key="1">
    <citation type="submission" date="2019-02" db="EMBL/GenBank/DDBJ databases">
        <title>Draft Genome Sequences of Six Type Strains of the Genus Massilia.</title>
        <authorList>
            <person name="Miess H."/>
            <person name="Frediansyhah A."/>
            <person name="Gross H."/>
        </authorList>
    </citation>
    <scope>NUCLEOTIDE SEQUENCE [LARGE SCALE GENOMIC DNA]</scope>
    <source>
        <strain evidence="9 10">DSM 17473</strain>
    </source>
</reference>
<feature type="domain" description="Methyl-accepting transducer" evidence="7">
    <location>
        <begin position="269"/>
        <end position="498"/>
    </location>
</feature>
<dbReference type="InterPro" id="IPR004089">
    <property type="entry name" value="MCPsignal_dom"/>
</dbReference>
<dbReference type="PRINTS" id="PR00260">
    <property type="entry name" value="CHEMTRNSDUCR"/>
</dbReference>
<feature type="transmembrane region" description="Helical" evidence="6">
    <location>
        <begin position="191"/>
        <end position="210"/>
    </location>
</feature>
<organism evidence="9 10">
    <name type="scientific">Pseudoduganella lutea</name>
    <dbReference type="NCBI Taxonomy" id="321985"/>
    <lineage>
        <taxon>Bacteria</taxon>
        <taxon>Pseudomonadati</taxon>
        <taxon>Pseudomonadota</taxon>
        <taxon>Betaproteobacteria</taxon>
        <taxon>Burkholderiales</taxon>
        <taxon>Oxalobacteraceae</taxon>
        <taxon>Telluria group</taxon>
        <taxon>Pseudoduganella</taxon>
    </lineage>
</organism>
<keyword evidence="4" id="KW-0807">Transducer</keyword>
<keyword evidence="6" id="KW-0472">Membrane</keyword>
<keyword evidence="2" id="KW-0488">Methylation</keyword>
<dbReference type="SUPFAM" id="SSF58104">
    <property type="entry name" value="Methyl-accepting chemotaxis protein (MCP) signaling domain"/>
    <property type="match status" value="1"/>
</dbReference>
<evidence type="ECO:0000256" key="1">
    <source>
        <dbReference type="ARBA" id="ARBA00004370"/>
    </source>
</evidence>
<gene>
    <name evidence="9" type="ORF">EWM63_14190</name>
</gene>
<dbReference type="InterPro" id="IPR003660">
    <property type="entry name" value="HAMP_dom"/>
</dbReference>
<evidence type="ECO:0000313" key="9">
    <source>
        <dbReference type="EMBL" id="QBE63997.1"/>
    </source>
</evidence>
<keyword evidence="10" id="KW-1185">Reference proteome</keyword>
<keyword evidence="6" id="KW-0812">Transmembrane</keyword>
<dbReference type="GO" id="GO:0007165">
    <property type="term" value="P:signal transduction"/>
    <property type="evidence" value="ECO:0007669"/>
    <property type="project" value="UniProtKB-KW"/>
</dbReference>
<dbReference type="SMART" id="SM00283">
    <property type="entry name" value="MA"/>
    <property type="match status" value="1"/>
</dbReference>
<dbReference type="RefSeq" id="WP_130187118.1">
    <property type="nucleotide sequence ID" value="NZ_CP035913.1"/>
</dbReference>
<protein>
    <submittedName>
        <fullName evidence="9">HAMP domain-containing protein</fullName>
    </submittedName>
</protein>
<dbReference type="GO" id="GO:0006935">
    <property type="term" value="P:chemotaxis"/>
    <property type="evidence" value="ECO:0007669"/>
    <property type="project" value="InterPro"/>
</dbReference>
<accession>A0A4P6KYI2</accession>
<dbReference type="InterPro" id="IPR024478">
    <property type="entry name" value="HlyB_4HB_MCP"/>
</dbReference>
<dbReference type="PANTHER" id="PTHR43531">
    <property type="entry name" value="PROTEIN ICFG"/>
    <property type="match status" value="1"/>
</dbReference>
<comment type="similarity">
    <text evidence="3">Belongs to the methyl-accepting chemotaxis (MCP) protein family.</text>
</comment>
<name>A0A4P6KYI2_9BURK</name>
<dbReference type="FunFam" id="1.10.287.950:FF:000001">
    <property type="entry name" value="Methyl-accepting chemotaxis sensory transducer"/>
    <property type="match status" value="1"/>
</dbReference>
<dbReference type="KEGG" id="plue:EWM63_14190"/>
<dbReference type="OrthoDB" id="8712992at2"/>
<dbReference type="CDD" id="cd06225">
    <property type="entry name" value="HAMP"/>
    <property type="match status" value="1"/>
</dbReference>
<dbReference type="Pfam" id="PF00672">
    <property type="entry name" value="HAMP"/>
    <property type="match status" value="1"/>
</dbReference>
<comment type="subcellular location">
    <subcellularLocation>
        <location evidence="1">Membrane</location>
    </subcellularLocation>
</comment>
<keyword evidence="6" id="KW-1133">Transmembrane helix</keyword>
<dbReference type="PROSITE" id="PS50885">
    <property type="entry name" value="HAMP"/>
    <property type="match status" value="1"/>
</dbReference>
<evidence type="ECO:0000259" key="8">
    <source>
        <dbReference type="PROSITE" id="PS50885"/>
    </source>
</evidence>
<feature type="transmembrane region" description="Helical" evidence="6">
    <location>
        <begin position="12"/>
        <end position="31"/>
    </location>
</feature>
<evidence type="ECO:0000256" key="5">
    <source>
        <dbReference type="SAM" id="MobiDB-lite"/>
    </source>
</evidence>
<dbReference type="Pfam" id="PF12729">
    <property type="entry name" value="4HB_MCP_1"/>
    <property type="match status" value="1"/>
</dbReference>
<dbReference type="GO" id="GO:0005886">
    <property type="term" value="C:plasma membrane"/>
    <property type="evidence" value="ECO:0007669"/>
    <property type="project" value="TreeGrafter"/>
</dbReference>
<dbReference type="Gene3D" id="1.10.287.950">
    <property type="entry name" value="Methyl-accepting chemotaxis protein"/>
    <property type="match status" value="1"/>
</dbReference>
<evidence type="ECO:0000256" key="3">
    <source>
        <dbReference type="ARBA" id="ARBA00029447"/>
    </source>
</evidence>
<evidence type="ECO:0000313" key="10">
    <source>
        <dbReference type="Proteomes" id="UP000290637"/>
    </source>
</evidence>
<evidence type="ECO:0000259" key="7">
    <source>
        <dbReference type="PROSITE" id="PS50111"/>
    </source>
</evidence>
<proteinExistence type="inferred from homology"/>
<dbReference type="EMBL" id="CP035913">
    <property type="protein sequence ID" value="QBE63997.1"/>
    <property type="molecule type" value="Genomic_DNA"/>
</dbReference>
<dbReference type="Gene3D" id="6.10.340.10">
    <property type="match status" value="1"/>
</dbReference>
<dbReference type="InterPro" id="IPR004090">
    <property type="entry name" value="Chemotax_Me-accpt_rcpt"/>
</dbReference>
<dbReference type="Pfam" id="PF00015">
    <property type="entry name" value="MCPsignal"/>
    <property type="match status" value="1"/>
</dbReference>
<dbReference type="InterPro" id="IPR051310">
    <property type="entry name" value="MCP_chemotaxis"/>
</dbReference>
<dbReference type="AlphaFoldDB" id="A0A4P6KYI2"/>
<dbReference type="GO" id="GO:0004888">
    <property type="term" value="F:transmembrane signaling receptor activity"/>
    <property type="evidence" value="ECO:0007669"/>
    <property type="project" value="InterPro"/>
</dbReference>
<feature type="domain" description="HAMP" evidence="8">
    <location>
        <begin position="212"/>
        <end position="264"/>
    </location>
</feature>
<sequence length="583" mass="61724">MNLSNMRIGARLALGFAVTIVIMFIMSLVGISRIQEVAARTDQLVNDRYVKVTLLNDMRSQVNRGAQAVRNAMLTPDPAQTQEFLRQMAAADEAGGVSAAKMHKSDLTPDVRAVFDQQNTAYYAYKELLDKAIAQYRGGDREGAVQALFGQVIPAQTVYFRHLDELLKKQRELMANDAENATAAAKSATTLMIVLLVVATIVSAVIGWLITRSVTGPVSEAVQIAETVAAGDLTAQIVTTRKDEMGRLLGALRDMTTALTGTVRTVRDSTDTINTAAAEIAAGNMDLSNRTEQQAASLEETASSMEELTSTVQANAENARQANQLVVSAASHANEGGQVVSQVVETMGSIKESSSKIVDIIGVIDGIAFQTNILALNAAVEAARAGEQGRGFAVVASEVRNLAQRSASAAREIKELINNSVDKVDAGSRLVDQAGTTMDRIVTSVQQVADIMNEIASASQEQSSGIAQVNTTITTMDTATQQNAALVEEAAAAAASMREQAQRLVAAISTFRIDDRAIAPAFPVPAVSPPVRPTVPPASAVAHPPYPKLASKPPVQARAAAGKSTSKTPPAKKAPEGDDWEEF</sequence>
<feature type="region of interest" description="Disordered" evidence="5">
    <location>
        <begin position="536"/>
        <end position="583"/>
    </location>
</feature>